<evidence type="ECO:0000313" key="2">
    <source>
        <dbReference type="EMBL" id="CAJ0575565.1"/>
    </source>
</evidence>
<dbReference type="EMBL" id="CATQJA010002639">
    <property type="protein sequence ID" value="CAJ0575565.1"/>
    <property type="molecule type" value="Genomic_DNA"/>
</dbReference>
<keyword evidence="1" id="KW-0812">Transmembrane</keyword>
<dbReference type="Proteomes" id="UP001177023">
    <property type="component" value="Unassembled WGS sequence"/>
</dbReference>
<keyword evidence="1" id="KW-1133">Transmembrane helix</keyword>
<feature type="non-terminal residue" evidence="2">
    <location>
        <position position="1"/>
    </location>
</feature>
<feature type="transmembrane region" description="Helical" evidence="1">
    <location>
        <begin position="58"/>
        <end position="83"/>
    </location>
</feature>
<comment type="caution">
    <text evidence="2">The sequence shown here is derived from an EMBL/GenBank/DDBJ whole genome shotgun (WGS) entry which is preliminary data.</text>
</comment>
<keyword evidence="3" id="KW-1185">Reference proteome</keyword>
<organism evidence="2 3">
    <name type="scientific">Mesorhabditis spiculigera</name>
    <dbReference type="NCBI Taxonomy" id="96644"/>
    <lineage>
        <taxon>Eukaryota</taxon>
        <taxon>Metazoa</taxon>
        <taxon>Ecdysozoa</taxon>
        <taxon>Nematoda</taxon>
        <taxon>Chromadorea</taxon>
        <taxon>Rhabditida</taxon>
        <taxon>Rhabditina</taxon>
        <taxon>Rhabditomorpha</taxon>
        <taxon>Rhabditoidea</taxon>
        <taxon>Rhabditidae</taxon>
        <taxon>Mesorhabditinae</taxon>
        <taxon>Mesorhabditis</taxon>
    </lineage>
</organism>
<evidence type="ECO:0000256" key="1">
    <source>
        <dbReference type="SAM" id="Phobius"/>
    </source>
</evidence>
<name>A0AA36G1V1_9BILA</name>
<sequence>MSKYVNDLGTRLFHSVANRAGDLGEKFEEEFSYLAQNVTRDVTVIVDEAVSLSPYIKVGLVCASIFLVLLSIRLLAYGIRALVNKRRRHMWMNCEYSEHTPPIILMLPTDDGTYSQSRMLSEPESRRLLKGLHSADGQKTALLTQLQTTDKHLHNVLSNV</sequence>
<protein>
    <submittedName>
        <fullName evidence="2">Uncharacterized protein</fullName>
    </submittedName>
</protein>
<accession>A0AA36G1V1</accession>
<dbReference type="AlphaFoldDB" id="A0AA36G1V1"/>
<gene>
    <name evidence="2" type="ORF">MSPICULIGERA_LOCUS13875</name>
</gene>
<proteinExistence type="predicted"/>
<reference evidence="2" key="1">
    <citation type="submission" date="2023-06" db="EMBL/GenBank/DDBJ databases">
        <authorList>
            <person name="Delattre M."/>
        </authorList>
    </citation>
    <scope>NUCLEOTIDE SEQUENCE</scope>
    <source>
        <strain evidence="2">AF72</strain>
    </source>
</reference>
<keyword evidence="1" id="KW-0472">Membrane</keyword>
<evidence type="ECO:0000313" key="3">
    <source>
        <dbReference type="Proteomes" id="UP001177023"/>
    </source>
</evidence>